<evidence type="ECO:0000313" key="2">
    <source>
        <dbReference type="Proteomes" id="UP001215280"/>
    </source>
</evidence>
<name>A0AAD7III8_9AGAR</name>
<proteinExistence type="predicted"/>
<evidence type="ECO:0000313" key="1">
    <source>
        <dbReference type="EMBL" id="KAJ7742347.1"/>
    </source>
</evidence>
<organism evidence="1 2">
    <name type="scientific">Mycena maculata</name>
    <dbReference type="NCBI Taxonomy" id="230809"/>
    <lineage>
        <taxon>Eukaryota</taxon>
        <taxon>Fungi</taxon>
        <taxon>Dikarya</taxon>
        <taxon>Basidiomycota</taxon>
        <taxon>Agaricomycotina</taxon>
        <taxon>Agaricomycetes</taxon>
        <taxon>Agaricomycetidae</taxon>
        <taxon>Agaricales</taxon>
        <taxon>Marasmiineae</taxon>
        <taxon>Mycenaceae</taxon>
        <taxon>Mycena</taxon>
    </lineage>
</organism>
<dbReference type="EMBL" id="JARJLG010000118">
    <property type="protein sequence ID" value="KAJ7742347.1"/>
    <property type="molecule type" value="Genomic_DNA"/>
</dbReference>
<sequence length="394" mass="43006">MATQTSLHCRITLGVHSPGALHDLVISMISTNLRFEQLGDLDDLNQSVLRKEAAVALIPDGHLDRPGQLNNLGSSLARRFEQLGDLDDLNQSVLRVEAAVSLTPDGHPSKPSLLNNLGNSLARRFGRFGDSQKLLLHYTSAACSAIGSADTQFYAATMWAKHAHVHQPSSLLRAYTTAIELLPELASLGLSITDRHHRVSEAGQVVRDAASAAIAVHDYQKAVEWLDQGRSVIWRQLLNLRSQVDELRKSYPDIATKFVDLSTSLETAGTRNTTVADAIEPLSLQVIAQQSHALLFKGIISFSRSDNCQDLRGLADEVIHVPLSDFTIHEAQALAKSLASIVGTPGRNDRLHGSIEGDMAPDDIFSHILSEIWFKIVRPVLNVLAIPTLNLESL</sequence>
<dbReference type="AlphaFoldDB" id="A0AAD7III8"/>
<reference evidence="1" key="1">
    <citation type="submission" date="2023-03" db="EMBL/GenBank/DDBJ databases">
        <title>Massive genome expansion in bonnet fungi (Mycena s.s.) driven by repeated elements and novel gene families across ecological guilds.</title>
        <authorList>
            <consortium name="Lawrence Berkeley National Laboratory"/>
            <person name="Harder C.B."/>
            <person name="Miyauchi S."/>
            <person name="Viragh M."/>
            <person name="Kuo A."/>
            <person name="Thoen E."/>
            <person name="Andreopoulos B."/>
            <person name="Lu D."/>
            <person name="Skrede I."/>
            <person name="Drula E."/>
            <person name="Henrissat B."/>
            <person name="Morin E."/>
            <person name="Kohler A."/>
            <person name="Barry K."/>
            <person name="LaButti K."/>
            <person name="Morin E."/>
            <person name="Salamov A."/>
            <person name="Lipzen A."/>
            <person name="Mereny Z."/>
            <person name="Hegedus B."/>
            <person name="Baldrian P."/>
            <person name="Stursova M."/>
            <person name="Weitz H."/>
            <person name="Taylor A."/>
            <person name="Grigoriev I.V."/>
            <person name="Nagy L.G."/>
            <person name="Martin F."/>
            <person name="Kauserud H."/>
        </authorList>
    </citation>
    <scope>NUCLEOTIDE SEQUENCE</scope>
    <source>
        <strain evidence="1">CBHHK188m</strain>
    </source>
</reference>
<keyword evidence="2" id="KW-1185">Reference proteome</keyword>
<protein>
    <submittedName>
        <fullName evidence="1">Uncharacterized protein</fullName>
    </submittedName>
</protein>
<dbReference type="Proteomes" id="UP001215280">
    <property type="component" value="Unassembled WGS sequence"/>
</dbReference>
<gene>
    <name evidence="1" type="ORF">DFH07DRAFT_777766</name>
</gene>
<comment type="caution">
    <text evidence="1">The sequence shown here is derived from an EMBL/GenBank/DDBJ whole genome shotgun (WGS) entry which is preliminary data.</text>
</comment>
<accession>A0AAD7III8</accession>